<protein>
    <submittedName>
        <fullName evidence="4">Ankyrin repeat protein 1</fullName>
    </submittedName>
</protein>
<feature type="region of interest" description="Disordered" evidence="3">
    <location>
        <begin position="239"/>
        <end position="307"/>
    </location>
</feature>
<dbReference type="Pfam" id="PF12796">
    <property type="entry name" value="Ank_2"/>
    <property type="match status" value="2"/>
</dbReference>
<feature type="coiled-coil region" evidence="2">
    <location>
        <begin position="479"/>
        <end position="566"/>
    </location>
</feature>
<proteinExistence type="predicted"/>
<dbReference type="EMBL" id="VDLU01000003">
    <property type="protein sequence ID" value="TNJ27693.1"/>
    <property type="molecule type" value="Genomic_DNA"/>
</dbReference>
<dbReference type="PANTHER" id="PTHR24120">
    <property type="entry name" value="GH07239P"/>
    <property type="match status" value="1"/>
</dbReference>
<feature type="repeat" description="ANK" evidence="1">
    <location>
        <begin position="93"/>
        <end position="114"/>
    </location>
</feature>
<reference evidence="4 5" key="1">
    <citation type="submission" date="2019-05" db="EMBL/GenBank/DDBJ databases">
        <title>The compact genome of Giardia muris reveals important steps in the evolution of intestinal protozoan parasites.</title>
        <authorList>
            <person name="Xu F."/>
            <person name="Jimenez-Gonzalez A."/>
            <person name="Einarsson E."/>
            <person name="Astvaldsson A."/>
            <person name="Peirasmaki D."/>
            <person name="Eckmann L."/>
            <person name="Andersson J.O."/>
            <person name="Svard S.G."/>
            <person name="Jerlstrom-Hultqvist J."/>
        </authorList>
    </citation>
    <scope>NUCLEOTIDE SEQUENCE [LARGE SCALE GENOMIC DNA]</scope>
    <source>
        <strain evidence="4 5">Roberts-Thomson</strain>
    </source>
</reference>
<feature type="region of interest" description="Disordered" evidence="3">
    <location>
        <begin position="365"/>
        <end position="391"/>
    </location>
</feature>
<dbReference type="InterPro" id="IPR036770">
    <property type="entry name" value="Ankyrin_rpt-contain_sf"/>
</dbReference>
<keyword evidence="5" id="KW-1185">Reference proteome</keyword>
<dbReference type="Proteomes" id="UP000315496">
    <property type="component" value="Chromosome 3"/>
</dbReference>
<gene>
    <name evidence="4" type="ORF">GMRT_12065</name>
</gene>
<sequence length="590" mass="64845">MQDAWFDAIRRGDMTYLRTHAGRHRGTRNGSGDTGLVCAIKHNRVEAAAFLIPYERNLLLEGGTTALMVCALYNCVDVAAILAPSGHSAANSHGQTALMLAAERGHHKIVKVILPSEAMRRDGRDRTALMLAAINGHTRAIELLLAHEAGFVNREGETAFYLALYHNNVAAAHLLEPYEANVWSPRLADVIGLALSDTKTRTYVELLVQKYPNVEKAYRQFCQSGGHLDASILPLSPISERKPGNLAQPSVSPQKGMVDATPVRETRQLVILDRPRSPSHTSSHFERSPSPSRRTEPGSLPGLSPARSSRFVEDLPTLCNEIVVSFARSFGPARSGSTLTRSARRAPSRLPRELEALSARSPYADLRTSSPTTRLRTGAGTGTGTSGTPHKHSYMLEAFNRKRDRSVFHSCSTFEGDEAKEYGPGSGAFPSVKVPIVDSMESLGKYVATNMTGIPALPVSPHASPRESSGPSRSLVNAVENFTQIIDDLSNENINLARELDQERRTLRALQQASTHDKRTIDSLRQQVEKLMQNFSDATQKDIRMMRREIERLDNSLLDAKRLEIELSRMVDDADDTPRLADDTASIVCT</sequence>
<dbReference type="SUPFAM" id="SSF48403">
    <property type="entry name" value="Ankyrin repeat"/>
    <property type="match status" value="1"/>
</dbReference>
<dbReference type="VEuPathDB" id="GiardiaDB:GMRT_12065"/>
<evidence type="ECO:0000256" key="3">
    <source>
        <dbReference type="SAM" id="MobiDB-lite"/>
    </source>
</evidence>
<dbReference type="PROSITE" id="PS50297">
    <property type="entry name" value="ANK_REP_REGION"/>
    <property type="match status" value="1"/>
</dbReference>
<dbReference type="AlphaFoldDB" id="A0A4Z1T1A5"/>
<dbReference type="PROSITE" id="PS50088">
    <property type="entry name" value="ANK_REPEAT"/>
    <property type="match status" value="1"/>
</dbReference>
<organism evidence="4 5">
    <name type="scientific">Giardia muris</name>
    <dbReference type="NCBI Taxonomy" id="5742"/>
    <lineage>
        <taxon>Eukaryota</taxon>
        <taxon>Metamonada</taxon>
        <taxon>Diplomonadida</taxon>
        <taxon>Hexamitidae</taxon>
        <taxon>Giardiinae</taxon>
        <taxon>Giardia</taxon>
    </lineage>
</organism>
<dbReference type="OrthoDB" id="823504at2759"/>
<evidence type="ECO:0000313" key="4">
    <source>
        <dbReference type="EMBL" id="TNJ27693.1"/>
    </source>
</evidence>
<feature type="compositionally biased region" description="Low complexity" evidence="3">
    <location>
        <begin position="366"/>
        <end position="378"/>
    </location>
</feature>
<comment type="caution">
    <text evidence="4">The sequence shown here is derived from an EMBL/GenBank/DDBJ whole genome shotgun (WGS) entry which is preliminary data.</text>
</comment>
<accession>A0A4Z1T1A5</accession>
<dbReference type="InterPro" id="IPR002110">
    <property type="entry name" value="Ankyrin_rpt"/>
</dbReference>
<dbReference type="Gene3D" id="1.25.40.20">
    <property type="entry name" value="Ankyrin repeat-containing domain"/>
    <property type="match status" value="1"/>
</dbReference>
<evidence type="ECO:0000256" key="1">
    <source>
        <dbReference type="PROSITE-ProRule" id="PRU00023"/>
    </source>
</evidence>
<keyword evidence="1" id="KW-0040">ANK repeat</keyword>
<feature type="region of interest" description="Disordered" evidence="3">
    <location>
        <begin position="332"/>
        <end position="352"/>
    </location>
</feature>
<evidence type="ECO:0000313" key="5">
    <source>
        <dbReference type="Proteomes" id="UP000315496"/>
    </source>
</evidence>
<name>A0A4Z1T1A5_GIAMU</name>
<evidence type="ECO:0000256" key="2">
    <source>
        <dbReference type="SAM" id="Coils"/>
    </source>
</evidence>
<dbReference type="SMART" id="SM00248">
    <property type="entry name" value="ANK"/>
    <property type="match status" value="5"/>
</dbReference>
<dbReference type="PANTHER" id="PTHR24120:SF4">
    <property type="entry name" value="GH07239P"/>
    <property type="match status" value="1"/>
</dbReference>
<keyword evidence="2" id="KW-0175">Coiled coil</keyword>